<protein>
    <submittedName>
        <fullName evidence="2">Acetyltransferase (GNAT) family</fullName>
    </submittedName>
</protein>
<gene>
    <name evidence="2" type="ORF">BMAGN_1166</name>
</gene>
<reference evidence="2 3" key="1">
    <citation type="submission" date="2014-03" db="EMBL/GenBank/DDBJ databases">
        <title>Genomics of Bifidobacteria.</title>
        <authorList>
            <person name="Ventura M."/>
            <person name="Milani C."/>
            <person name="Lugli G.A."/>
        </authorList>
    </citation>
    <scope>NUCLEOTIDE SEQUENCE [LARGE SCALE GENOMIC DNA]</scope>
    <source>
        <strain evidence="2 3">LMG 11591</strain>
    </source>
</reference>
<name>A0A087BEL1_9BIFI</name>
<organism evidence="2 3">
    <name type="scientific">Bifidobacterium magnum</name>
    <dbReference type="NCBI Taxonomy" id="1692"/>
    <lineage>
        <taxon>Bacteria</taxon>
        <taxon>Bacillati</taxon>
        <taxon>Actinomycetota</taxon>
        <taxon>Actinomycetes</taxon>
        <taxon>Bifidobacteriales</taxon>
        <taxon>Bifidobacteriaceae</taxon>
        <taxon>Bifidobacterium</taxon>
    </lineage>
</organism>
<dbReference type="RefSeq" id="WP_022859865.1">
    <property type="nucleotide sequence ID" value="NZ_JGZB01000001.1"/>
</dbReference>
<keyword evidence="2" id="KW-0808">Transferase</keyword>
<dbReference type="CDD" id="cd04301">
    <property type="entry name" value="NAT_SF"/>
    <property type="match status" value="1"/>
</dbReference>
<dbReference type="Gene3D" id="3.40.630.30">
    <property type="match status" value="1"/>
</dbReference>
<dbReference type="InterPro" id="IPR000182">
    <property type="entry name" value="GNAT_dom"/>
</dbReference>
<dbReference type="Pfam" id="PF00583">
    <property type="entry name" value="Acetyltransf_1"/>
    <property type="match status" value="1"/>
</dbReference>
<accession>A0A087BEL1</accession>
<dbReference type="GO" id="GO:0016747">
    <property type="term" value="F:acyltransferase activity, transferring groups other than amino-acyl groups"/>
    <property type="evidence" value="ECO:0007669"/>
    <property type="project" value="InterPro"/>
</dbReference>
<dbReference type="eggNOG" id="COG0454">
    <property type="taxonomic scope" value="Bacteria"/>
</dbReference>
<proteinExistence type="predicted"/>
<dbReference type="SUPFAM" id="SSF55729">
    <property type="entry name" value="Acyl-CoA N-acyltransferases (Nat)"/>
    <property type="match status" value="1"/>
</dbReference>
<dbReference type="PROSITE" id="PS51186">
    <property type="entry name" value="GNAT"/>
    <property type="match status" value="1"/>
</dbReference>
<evidence type="ECO:0000313" key="3">
    <source>
        <dbReference type="Proteomes" id="UP000029052"/>
    </source>
</evidence>
<sequence length="234" mass="26189">MSESIQEEVSFRTVGWDDLDMITAAFDRVWPQVGELDGTPTGALLARYNALHYMSLTTTGKIALVNNGAGFNEDGDGEFAGVCLVRVFGQPQLFPQAEAAMEEMRPLIAANPRGRLALDSLEGVFWRNERYLEENNDSNNPDNNQAELELFMVSPDVRGMGVGGTLWRDMMDTLRAAGAHAFYLHTGSDCDYSFYEYKGLERTAERFHADHPEDNDEPYLPPVDMFIYRGVVAD</sequence>
<comment type="caution">
    <text evidence="2">The sequence shown here is derived from an EMBL/GenBank/DDBJ whole genome shotgun (WGS) entry which is preliminary data.</text>
</comment>
<dbReference type="EMBL" id="JGZB01000001">
    <property type="protein sequence ID" value="KFI69461.1"/>
    <property type="molecule type" value="Genomic_DNA"/>
</dbReference>
<dbReference type="InterPro" id="IPR016181">
    <property type="entry name" value="Acyl_CoA_acyltransferase"/>
</dbReference>
<dbReference type="AlphaFoldDB" id="A0A087BEL1"/>
<evidence type="ECO:0000259" key="1">
    <source>
        <dbReference type="PROSITE" id="PS51186"/>
    </source>
</evidence>
<dbReference type="Proteomes" id="UP000029052">
    <property type="component" value="Unassembled WGS sequence"/>
</dbReference>
<feature type="domain" description="N-acetyltransferase" evidence="1">
    <location>
        <begin position="83"/>
        <end position="230"/>
    </location>
</feature>
<evidence type="ECO:0000313" key="2">
    <source>
        <dbReference type="EMBL" id="KFI69461.1"/>
    </source>
</evidence>
<keyword evidence="3" id="KW-1185">Reference proteome</keyword>
<dbReference type="STRING" id="1692.BMAGN_1166"/>